<protein>
    <submittedName>
        <fullName evidence="1">Uncharacterized protein</fullName>
    </submittedName>
</protein>
<sequence>MTEESRNSDYEAAFWRLFEEIISKCYLSCRDVDRDLVEESLQAASKLDGNLMYQKVKAITDLYFDRMVGLSESAIFDFKSRVLNRAFALGCKGRWQTNTTQREKEAGNET</sequence>
<gene>
    <name evidence="1" type="ORF">COX90_01195</name>
</gene>
<evidence type="ECO:0000313" key="1">
    <source>
        <dbReference type="EMBL" id="PIZ89073.1"/>
    </source>
</evidence>
<evidence type="ECO:0000313" key="2">
    <source>
        <dbReference type="Proteomes" id="UP000230760"/>
    </source>
</evidence>
<reference evidence="2" key="1">
    <citation type="submission" date="2017-09" db="EMBL/GenBank/DDBJ databases">
        <title>Depth-based differentiation of microbial function through sediment-hosted aquifers and enrichment of novel symbionts in the deep terrestrial subsurface.</title>
        <authorList>
            <person name="Probst A.J."/>
            <person name="Ladd B."/>
            <person name="Jarett J.K."/>
            <person name="Geller-Mcgrath D.E."/>
            <person name="Sieber C.M.K."/>
            <person name="Emerson J.B."/>
            <person name="Anantharaman K."/>
            <person name="Thomas B.C."/>
            <person name="Malmstrom R."/>
            <person name="Stieglmeier M."/>
            <person name="Klingl A."/>
            <person name="Woyke T."/>
            <person name="Ryan C.M."/>
            <person name="Banfield J.F."/>
        </authorList>
    </citation>
    <scope>NUCLEOTIDE SEQUENCE [LARGE SCALE GENOMIC DNA]</scope>
</reference>
<dbReference type="Proteomes" id="UP000230760">
    <property type="component" value="Unassembled WGS sequence"/>
</dbReference>
<dbReference type="AlphaFoldDB" id="A0A2M7UYL9"/>
<accession>A0A2M7UYL9</accession>
<proteinExistence type="predicted"/>
<name>A0A2M7UYL9_9BACT</name>
<comment type="caution">
    <text evidence="1">The sequence shown here is derived from an EMBL/GenBank/DDBJ whole genome shotgun (WGS) entry which is preliminary data.</text>
</comment>
<organism evidence="1 2">
    <name type="scientific">Candidatus Nealsonbacteria bacterium CG_4_10_14_0_2_um_filter_38_17</name>
    <dbReference type="NCBI Taxonomy" id="1974680"/>
    <lineage>
        <taxon>Bacteria</taxon>
        <taxon>Candidatus Nealsoniibacteriota</taxon>
    </lineage>
</organism>
<dbReference type="EMBL" id="PFPB01000024">
    <property type="protein sequence ID" value="PIZ89073.1"/>
    <property type="molecule type" value="Genomic_DNA"/>
</dbReference>